<dbReference type="NCBIfam" id="TIGR02595">
    <property type="entry name" value="PEP_CTERM"/>
    <property type="match status" value="1"/>
</dbReference>
<evidence type="ECO:0000256" key="2">
    <source>
        <dbReference type="SAM" id="SignalP"/>
    </source>
</evidence>
<protein>
    <recommendedName>
        <fullName evidence="3">Ice-binding protein C-terminal domain-containing protein</fullName>
    </recommendedName>
</protein>
<dbReference type="KEGG" id="mvz:myaer102_12840"/>
<gene>
    <name evidence="4" type="ORF">myaer102_12840</name>
</gene>
<keyword evidence="2" id="KW-0732">Signal</keyword>
<dbReference type="RefSeq" id="WP_232023801.1">
    <property type="nucleotide sequence ID" value="NZ_AP019314.1"/>
</dbReference>
<organism evidence="4 5">
    <name type="scientific">Microcystis viridis NIES-102</name>
    <dbReference type="NCBI Taxonomy" id="213615"/>
    <lineage>
        <taxon>Bacteria</taxon>
        <taxon>Bacillati</taxon>
        <taxon>Cyanobacteriota</taxon>
        <taxon>Cyanophyceae</taxon>
        <taxon>Oscillatoriophycideae</taxon>
        <taxon>Chroococcales</taxon>
        <taxon>Microcystaceae</taxon>
        <taxon>Microcystis</taxon>
    </lineage>
</organism>
<evidence type="ECO:0000259" key="3">
    <source>
        <dbReference type="Pfam" id="PF07589"/>
    </source>
</evidence>
<feature type="domain" description="Ice-binding protein C-terminal" evidence="3">
    <location>
        <begin position="189"/>
        <end position="209"/>
    </location>
</feature>
<feature type="signal peptide" evidence="2">
    <location>
        <begin position="1"/>
        <end position="28"/>
    </location>
</feature>
<dbReference type="Pfam" id="PF07589">
    <property type="entry name" value="PEP-CTERM"/>
    <property type="match status" value="1"/>
</dbReference>
<proteinExistence type="predicted"/>
<evidence type="ECO:0000313" key="4">
    <source>
        <dbReference type="EMBL" id="BBH38777.1"/>
    </source>
</evidence>
<sequence>MKNRTLAVTLGTAVITTAIALLANPVSAGTLTNPPPDNDWVKDTNYSVETDTDLLEKFVLQINGSDLVLNKKGGFKYVGEHWDANFYLNYDAAIPLSKDKIVLSAANLTHKKAHTGDGIGTKTDFDNITIEASSNSNEKRESSSKKGPFPHGPHEDFDFQATVSCTSDNTGGDCQNWFVRIEGQHRTRTTPEPSTILSLLALGTLGAASTLKRKLKPSQLTEKETTKVS</sequence>
<feature type="chain" id="PRO_5018025294" description="Ice-binding protein C-terminal domain-containing protein" evidence="2">
    <location>
        <begin position="29"/>
        <end position="229"/>
    </location>
</feature>
<name>A0A3G9JSU2_MICVR</name>
<accession>A0A3G9JSU2</accession>
<feature type="region of interest" description="Disordered" evidence="1">
    <location>
        <begin position="132"/>
        <end position="153"/>
    </location>
</feature>
<dbReference type="Proteomes" id="UP000278152">
    <property type="component" value="Chromosome"/>
</dbReference>
<evidence type="ECO:0000256" key="1">
    <source>
        <dbReference type="SAM" id="MobiDB-lite"/>
    </source>
</evidence>
<dbReference type="EMBL" id="AP019314">
    <property type="protein sequence ID" value="BBH38777.1"/>
    <property type="molecule type" value="Genomic_DNA"/>
</dbReference>
<evidence type="ECO:0000313" key="5">
    <source>
        <dbReference type="Proteomes" id="UP000278152"/>
    </source>
</evidence>
<dbReference type="AlphaFoldDB" id="A0A3G9JSU2"/>
<dbReference type="InterPro" id="IPR013424">
    <property type="entry name" value="Ice-binding_C"/>
</dbReference>
<reference evidence="4 5" key="1">
    <citation type="submission" date="2018-11" db="EMBL/GenBank/DDBJ databases">
        <title>Complete genome sequence of Microcystis aeruginosa NIES-102.</title>
        <authorList>
            <person name="Yamaguchi H."/>
            <person name="Suzuki S."/>
            <person name="Kawachi M."/>
        </authorList>
    </citation>
    <scope>NUCLEOTIDE SEQUENCE [LARGE SCALE GENOMIC DNA]</scope>
    <source>
        <strain evidence="4 5">NIES-102</strain>
    </source>
</reference>